<comment type="similarity">
    <text evidence="2">Belongs to the TonB family.</text>
</comment>
<dbReference type="GO" id="GO:0098797">
    <property type="term" value="C:plasma membrane protein complex"/>
    <property type="evidence" value="ECO:0007669"/>
    <property type="project" value="TreeGrafter"/>
</dbReference>
<evidence type="ECO:0000256" key="2">
    <source>
        <dbReference type="ARBA" id="ARBA00006555"/>
    </source>
</evidence>
<sequence>MPLNRNSILISAIAGLACALIAPAVASAQTAPPRTTGDANRPGGFVTAPTARPAVPMPAARKRAKRPLKEPISPRLLGLAIGPDDYPVSLIRAGAQGRVIAVVQISASGQATGCEIAQSTGYPDLDAHSCAIILQRAQFEPARDEYGDPVASSVRAPINWQIPE</sequence>
<name>A0A7W7K180_9SPHN</name>
<evidence type="ECO:0000256" key="9">
    <source>
        <dbReference type="ARBA" id="ARBA00023136"/>
    </source>
</evidence>
<comment type="caution">
    <text evidence="13">The sequence shown here is derived from an EMBL/GenBank/DDBJ whole genome shotgun (WGS) entry which is preliminary data.</text>
</comment>
<dbReference type="InterPro" id="IPR037682">
    <property type="entry name" value="TonB_C"/>
</dbReference>
<feature type="chain" id="PRO_5030703103" evidence="11">
    <location>
        <begin position="29"/>
        <end position="164"/>
    </location>
</feature>
<evidence type="ECO:0000256" key="6">
    <source>
        <dbReference type="ARBA" id="ARBA00022692"/>
    </source>
</evidence>
<accession>A0A7W7K180</accession>
<dbReference type="Proteomes" id="UP000575241">
    <property type="component" value="Unassembled WGS sequence"/>
</dbReference>
<dbReference type="InterPro" id="IPR051045">
    <property type="entry name" value="TonB-dependent_transducer"/>
</dbReference>
<dbReference type="PROSITE" id="PS51257">
    <property type="entry name" value="PROKAR_LIPOPROTEIN"/>
    <property type="match status" value="1"/>
</dbReference>
<feature type="region of interest" description="Disordered" evidence="10">
    <location>
        <begin position="30"/>
        <end position="67"/>
    </location>
</feature>
<evidence type="ECO:0000256" key="8">
    <source>
        <dbReference type="ARBA" id="ARBA00022989"/>
    </source>
</evidence>
<keyword evidence="3" id="KW-0813">Transport</keyword>
<dbReference type="EMBL" id="JACHLN010000002">
    <property type="protein sequence ID" value="MBB4838843.1"/>
    <property type="molecule type" value="Genomic_DNA"/>
</dbReference>
<evidence type="ECO:0000313" key="13">
    <source>
        <dbReference type="EMBL" id="MBB4838843.1"/>
    </source>
</evidence>
<dbReference type="SUPFAM" id="SSF74653">
    <property type="entry name" value="TolA/TonB C-terminal domain"/>
    <property type="match status" value="1"/>
</dbReference>
<reference evidence="13 14" key="1">
    <citation type="submission" date="2020-08" db="EMBL/GenBank/DDBJ databases">
        <title>Functional genomics of gut bacteria from endangered species of beetles.</title>
        <authorList>
            <person name="Carlos-Shanley C."/>
        </authorList>
    </citation>
    <scope>NUCLEOTIDE SEQUENCE [LARGE SCALE GENOMIC DNA]</scope>
    <source>
        <strain evidence="13 14">S00224</strain>
    </source>
</reference>
<evidence type="ECO:0000259" key="12">
    <source>
        <dbReference type="PROSITE" id="PS52015"/>
    </source>
</evidence>
<dbReference type="AlphaFoldDB" id="A0A7W7K180"/>
<dbReference type="GO" id="GO:0015031">
    <property type="term" value="P:protein transport"/>
    <property type="evidence" value="ECO:0007669"/>
    <property type="project" value="UniProtKB-KW"/>
</dbReference>
<protein>
    <submittedName>
        <fullName evidence="13">Protein TonB</fullName>
    </submittedName>
</protein>
<evidence type="ECO:0000256" key="5">
    <source>
        <dbReference type="ARBA" id="ARBA00022519"/>
    </source>
</evidence>
<dbReference type="PANTHER" id="PTHR33446">
    <property type="entry name" value="PROTEIN TONB-RELATED"/>
    <property type="match status" value="1"/>
</dbReference>
<evidence type="ECO:0000256" key="4">
    <source>
        <dbReference type="ARBA" id="ARBA00022475"/>
    </source>
</evidence>
<proteinExistence type="inferred from homology"/>
<feature type="signal peptide" evidence="11">
    <location>
        <begin position="1"/>
        <end position="28"/>
    </location>
</feature>
<dbReference type="GO" id="GO:0055085">
    <property type="term" value="P:transmembrane transport"/>
    <property type="evidence" value="ECO:0007669"/>
    <property type="project" value="InterPro"/>
</dbReference>
<keyword evidence="9" id="KW-0472">Membrane</keyword>
<gene>
    <name evidence="13" type="ORF">HNP52_001912</name>
</gene>
<evidence type="ECO:0000256" key="7">
    <source>
        <dbReference type="ARBA" id="ARBA00022927"/>
    </source>
</evidence>
<dbReference type="PROSITE" id="PS52015">
    <property type="entry name" value="TONB_CTD"/>
    <property type="match status" value="1"/>
</dbReference>
<dbReference type="Gene3D" id="3.30.1150.10">
    <property type="match status" value="1"/>
</dbReference>
<dbReference type="InterPro" id="IPR006260">
    <property type="entry name" value="TonB/TolA_C"/>
</dbReference>
<keyword evidence="6" id="KW-0812">Transmembrane</keyword>
<keyword evidence="4" id="KW-1003">Cell membrane</keyword>
<feature type="domain" description="TonB C-terminal" evidence="12">
    <location>
        <begin position="71"/>
        <end position="164"/>
    </location>
</feature>
<keyword evidence="14" id="KW-1185">Reference proteome</keyword>
<evidence type="ECO:0000256" key="10">
    <source>
        <dbReference type="SAM" id="MobiDB-lite"/>
    </source>
</evidence>
<organism evidence="13 14">
    <name type="scientific">Sphingomonas kyeonggiensis</name>
    <dbReference type="NCBI Taxonomy" id="1268553"/>
    <lineage>
        <taxon>Bacteria</taxon>
        <taxon>Pseudomonadati</taxon>
        <taxon>Pseudomonadota</taxon>
        <taxon>Alphaproteobacteria</taxon>
        <taxon>Sphingomonadales</taxon>
        <taxon>Sphingomonadaceae</taxon>
        <taxon>Sphingomonas</taxon>
    </lineage>
</organism>
<dbReference type="GO" id="GO:0031992">
    <property type="term" value="F:energy transducer activity"/>
    <property type="evidence" value="ECO:0007669"/>
    <property type="project" value="TreeGrafter"/>
</dbReference>
<keyword evidence="5" id="KW-0997">Cell inner membrane</keyword>
<dbReference type="Pfam" id="PF03544">
    <property type="entry name" value="TonB_C"/>
    <property type="match status" value="1"/>
</dbReference>
<keyword evidence="11" id="KW-0732">Signal</keyword>
<dbReference type="RefSeq" id="WP_184166009.1">
    <property type="nucleotide sequence ID" value="NZ_JACHLN010000002.1"/>
</dbReference>
<evidence type="ECO:0000256" key="1">
    <source>
        <dbReference type="ARBA" id="ARBA00004383"/>
    </source>
</evidence>
<comment type="subcellular location">
    <subcellularLocation>
        <location evidence="1">Cell inner membrane</location>
        <topology evidence="1">Single-pass membrane protein</topology>
        <orientation evidence="1">Periplasmic side</orientation>
    </subcellularLocation>
</comment>
<evidence type="ECO:0000256" key="3">
    <source>
        <dbReference type="ARBA" id="ARBA00022448"/>
    </source>
</evidence>
<dbReference type="NCBIfam" id="TIGR01352">
    <property type="entry name" value="tonB_Cterm"/>
    <property type="match status" value="1"/>
</dbReference>
<evidence type="ECO:0000256" key="11">
    <source>
        <dbReference type="SAM" id="SignalP"/>
    </source>
</evidence>
<evidence type="ECO:0000313" key="14">
    <source>
        <dbReference type="Proteomes" id="UP000575241"/>
    </source>
</evidence>
<dbReference type="PANTHER" id="PTHR33446:SF2">
    <property type="entry name" value="PROTEIN TONB"/>
    <property type="match status" value="1"/>
</dbReference>
<keyword evidence="8" id="KW-1133">Transmembrane helix</keyword>
<keyword evidence="7" id="KW-0653">Protein transport</keyword>